<keyword evidence="11" id="KW-1185">Reference proteome</keyword>
<dbReference type="Gene3D" id="3.20.20.70">
    <property type="entry name" value="Aldolase class I"/>
    <property type="match status" value="1"/>
</dbReference>
<dbReference type="Proteomes" id="UP001157109">
    <property type="component" value="Unassembled WGS sequence"/>
</dbReference>
<name>A0ABQ6HNM3_9MICO</name>
<accession>A0ABQ6HNM3</accession>
<dbReference type="EMBL" id="BSUJ01000001">
    <property type="protein sequence ID" value="GMA19268.1"/>
    <property type="molecule type" value="Genomic_DNA"/>
</dbReference>
<comment type="pathway">
    <text evidence="1">Pyrimidine metabolism; UMP biosynthesis via de novo pathway; UMP from orotate: step 2/2.</text>
</comment>
<gene>
    <name evidence="10" type="ORF">GCM10025862_12890</name>
</gene>
<dbReference type="SMART" id="SM00934">
    <property type="entry name" value="OMPdecase"/>
    <property type="match status" value="1"/>
</dbReference>
<proteinExistence type="inferred from homology"/>
<evidence type="ECO:0000256" key="6">
    <source>
        <dbReference type="ARBA" id="ARBA00049157"/>
    </source>
</evidence>
<organism evidence="10 11">
    <name type="scientific">Arsenicicoccus piscis</name>
    <dbReference type="NCBI Taxonomy" id="673954"/>
    <lineage>
        <taxon>Bacteria</taxon>
        <taxon>Bacillati</taxon>
        <taxon>Actinomycetota</taxon>
        <taxon>Actinomycetes</taxon>
        <taxon>Micrococcales</taxon>
        <taxon>Intrasporangiaceae</taxon>
        <taxon>Arsenicicoccus</taxon>
    </lineage>
</organism>
<evidence type="ECO:0000256" key="4">
    <source>
        <dbReference type="ARBA" id="ARBA00022975"/>
    </source>
</evidence>
<evidence type="ECO:0000256" key="1">
    <source>
        <dbReference type="ARBA" id="ARBA00004861"/>
    </source>
</evidence>
<dbReference type="PANTHER" id="PTHR43375:SF1">
    <property type="entry name" value="OROTIDINE 5'-PHOSPHATE DECARBOXYLASE"/>
    <property type="match status" value="1"/>
</dbReference>
<feature type="compositionally biased region" description="Low complexity" evidence="8">
    <location>
        <begin position="189"/>
        <end position="214"/>
    </location>
</feature>
<comment type="caution">
    <text evidence="10">The sequence shown here is derived from an EMBL/GenBank/DDBJ whole genome shotgun (WGS) entry which is preliminary data.</text>
</comment>
<evidence type="ECO:0000256" key="5">
    <source>
        <dbReference type="ARBA" id="ARBA00023239"/>
    </source>
</evidence>
<keyword evidence="3" id="KW-0210">Decarboxylase</keyword>
<dbReference type="PANTHER" id="PTHR43375">
    <property type="entry name" value="OROTIDINE 5'-PHOSPHATE DECARBOXYLASE"/>
    <property type="match status" value="1"/>
</dbReference>
<dbReference type="InterPro" id="IPR013785">
    <property type="entry name" value="Aldolase_TIM"/>
</dbReference>
<dbReference type="CDD" id="cd04725">
    <property type="entry name" value="OMP_decarboxylase_like"/>
    <property type="match status" value="1"/>
</dbReference>
<evidence type="ECO:0000313" key="10">
    <source>
        <dbReference type="EMBL" id="GMA19268.1"/>
    </source>
</evidence>
<comment type="similarity">
    <text evidence="2">Belongs to the OMP decarboxylase family. Type 2 subfamily.</text>
</comment>
<feature type="region of interest" description="Disordered" evidence="8">
    <location>
        <begin position="164"/>
        <end position="292"/>
    </location>
</feature>
<dbReference type="InterPro" id="IPR011995">
    <property type="entry name" value="OMPdecase_type-2"/>
</dbReference>
<comment type="catalytic activity">
    <reaction evidence="6">
        <text>orotidine 5'-phosphate + H(+) = UMP + CO2</text>
        <dbReference type="Rhea" id="RHEA:11596"/>
        <dbReference type="ChEBI" id="CHEBI:15378"/>
        <dbReference type="ChEBI" id="CHEBI:16526"/>
        <dbReference type="ChEBI" id="CHEBI:57538"/>
        <dbReference type="ChEBI" id="CHEBI:57865"/>
        <dbReference type="EC" id="4.1.1.23"/>
    </reaction>
</comment>
<dbReference type="EC" id="4.1.1.23" evidence="7"/>
<dbReference type="InterPro" id="IPR011060">
    <property type="entry name" value="RibuloseP-bd_barrel"/>
</dbReference>
<feature type="compositionally biased region" description="Basic and acidic residues" evidence="8">
    <location>
        <begin position="276"/>
        <end position="286"/>
    </location>
</feature>
<reference evidence="11" key="1">
    <citation type="journal article" date="2019" name="Int. J. Syst. Evol. Microbiol.">
        <title>The Global Catalogue of Microorganisms (GCM) 10K type strain sequencing project: providing services to taxonomists for standard genome sequencing and annotation.</title>
        <authorList>
            <consortium name="The Broad Institute Genomics Platform"/>
            <consortium name="The Broad Institute Genome Sequencing Center for Infectious Disease"/>
            <person name="Wu L."/>
            <person name="Ma J."/>
        </authorList>
    </citation>
    <scope>NUCLEOTIDE SEQUENCE [LARGE SCALE GENOMIC DNA]</scope>
    <source>
        <strain evidence="11">NBRC 105830</strain>
    </source>
</reference>
<keyword evidence="4" id="KW-0665">Pyrimidine biosynthesis</keyword>
<keyword evidence="5" id="KW-0456">Lyase</keyword>
<evidence type="ECO:0000256" key="8">
    <source>
        <dbReference type="SAM" id="MobiDB-lite"/>
    </source>
</evidence>
<sequence>MGAAQPFGPRLAAAMAEHGPLCVGIDPHAGLLGAWGLPDSVEGLERFAATCVEAFGGQVACVKPQSAFFERFGSRGVAVLEATLAGLRDAGTLSLLDVKRGDIGSTMGAYADAYLDEASPLRADAITVSPYLGYGSLRPALDLAAATGRGVFVLTLTSNPEGAAVQHARSGGLPEPARWPGESWRERPSTTPRPAPAASSAASGSSWGRPSGRPCPTSTWTSRRWAARCSLPASAPRGHGRGPPPGVRPGARPGAGVLEPGGARRRTGRGGAALDRPCDGRRRAQEPDPTQQ</sequence>
<dbReference type="SUPFAM" id="SSF51366">
    <property type="entry name" value="Ribulose-phoshate binding barrel"/>
    <property type="match status" value="1"/>
</dbReference>
<evidence type="ECO:0000313" key="11">
    <source>
        <dbReference type="Proteomes" id="UP001157109"/>
    </source>
</evidence>
<evidence type="ECO:0000256" key="3">
    <source>
        <dbReference type="ARBA" id="ARBA00022793"/>
    </source>
</evidence>
<protein>
    <recommendedName>
        <fullName evidence="7">Orotidine-5'-phosphate decarboxylase</fullName>
        <ecNumber evidence="7">4.1.1.23</ecNumber>
    </recommendedName>
</protein>
<dbReference type="InterPro" id="IPR001754">
    <property type="entry name" value="OMPdeCOase_dom"/>
</dbReference>
<feature type="domain" description="Orotidine 5'-phosphate decarboxylase" evidence="9">
    <location>
        <begin position="20"/>
        <end position="287"/>
    </location>
</feature>
<dbReference type="Pfam" id="PF00215">
    <property type="entry name" value="OMPdecase"/>
    <property type="match status" value="1"/>
</dbReference>
<evidence type="ECO:0000259" key="9">
    <source>
        <dbReference type="SMART" id="SM00934"/>
    </source>
</evidence>
<dbReference type="NCBIfam" id="TIGR02127">
    <property type="entry name" value="pyrF_sub2"/>
    <property type="match status" value="1"/>
</dbReference>
<evidence type="ECO:0000256" key="2">
    <source>
        <dbReference type="ARBA" id="ARBA00008847"/>
    </source>
</evidence>
<evidence type="ECO:0000256" key="7">
    <source>
        <dbReference type="NCBIfam" id="TIGR02127"/>
    </source>
</evidence>